<accession>A0A9D1HJB4</accession>
<comment type="caution">
    <text evidence="1">The sequence shown here is derived from an EMBL/GenBank/DDBJ whole genome shotgun (WGS) entry which is preliminary data.</text>
</comment>
<reference evidence="1" key="2">
    <citation type="journal article" date="2021" name="PeerJ">
        <title>Extensive microbial diversity within the chicken gut microbiome revealed by metagenomics and culture.</title>
        <authorList>
            <person name="Gilroy R."/>
            <person name="Ravi A."/>
            <person name="Getino M."/>
            <person name="Pursley I."/>
            <person name="Horton D.L."/>
            <person name="Alikhan N.F."/>
            <person name="Baker D."/>
            <person name="Gharbi K."/>
            <person name="Hall N."/>
            <person name="Watson M."/>
            <person name="Adriaenssens E.M."/>
            <person name="Foster-Nyarko E."/>
            <person name="Jarju S."/>
            <person name="Secka A."/>
            <person name="Antonio M."/>
            <person name="Oren A."/>
            <person name="Chaudhuri R.R."/>
            <person name="La Ragione R."/>
            <person name="Hildebrand F."/>
            <person name="Pallen M.J."/>
        </authorList>
    </citation>
    <scope>NUCLEOTIDE SEQUENCE</scope>
    <source>
        <strain evidence="1">2830</strain>
    </source>
</reference>
<dbReference type="EMBL" id="DVMH01000017">
    <property type="protein sequence ID" value="HIU10144.1"/>
    <property type="molecule type" value="Genomic_DNA"/>
</dbReference>
<protein>
    <recommendedName>
        <fullName evidence="3">Lipoprotein</fullName>
    </recommendedName>
</protein>
<dbReference type="AlphaFoldDB" id="A0A9D1HJB4"/>
<organism evidence="1 2">
    <name type="scientific">Candidatus Avidehalobacter gallistercoris</name>
    <dbReference type="NCBI Taxonomy" id="2840694"/>
    <lineage>
        <taxon>Bacteria</taxon>
        <taxon>Bacillati</taxon>
        <taxon>Bacillota</taxon>
        <taxon>Clostridia</taxon>
        <taxon>Eubacteriales</taxon>
        <taxon>Peptococcaceae</taxon>
        <taxon>Peptococcaceae incertae sedis</taxon>
        <taxon>Candidatus Avidehalobacter</taxon>
    </lineage>
</organism>
<evidence type="ECO:0008006" key="3">
    <source>
        <dbReference type="Google" id="ProtNLM"/>
    </source>
</evidence>
<gene>
    <name evidence="1" type="ORF">IAB00_02715</name>
</gene>
<sequence length="249" mass="27466">MRFRGVCLALLLAAALLLGGCGEYRDDIKQINAGVTALSDLTSGRITVTTDVQAEGGVISLYDSAYVSDYRYQIDVKTFNYAVEKRDMDGDLLEAPYKVINAHKYDLTTGAEDETYEGKIGDFPDLLAFFFGAGLKGGYVGSVEPLTDETHPDWKGFHVIKSEKYIERVNSSRDKDGADGIMLSSYVDYWLDAAGVLVRMDYVSRDAVTQVVGADENGEGGETLEDTINQKYTFELMDYNDPEIFAGIE</sequence>
<proteinExistence type="predicted"/>
<name>A0A9D1HJB4_9FIRM</name>
<evidence type="ECO:0000313" key="2">
    <source>
        <dbReference type="Proteomes" id="UP000824124"/>
    </source>
</evidence>
<evidence type="ECO:0000313" key="1">
    <source>
        <dbReference type="EMBL" id="HIU10144.1"/>
    </source>
</evidence>
<reference evidence="1" key="1">
    <citation type="submission" date="2020-10" db="EMBL/GenBank/DDBJ databases">
        <authorList>
            <person name="Gilroy R."/>
        </authorList>
    </citation>
    <scope>NUCLEOTIDE SEQUENCE</scope>
    <source>
        <strain evidence="1">2830</strain>
    </source>
</reference>
<dbReference type="Proteomes" id="UP000824124">
    <property type="component" value="Unassembled WGS sequence"/>
</dbReference>
<dbReference type="PROSITE" id="PS51257">
    <property type="entry name" value="PROKAR_LIPOPROTEIN"/>
    <property type="match status" value="1"/>
</dbReference>